<sequence>MSRGLRYRGVSVVGTVALTVFAVVVTNLPVVHDLFKRVPYLGRPAPAVLSSGDLVPAIVTTAVVVVAIMWPLFKPRPRRILDTILLTQKRVVFAMIGLAALGYFDYSYRLPRPTLLLTTAALLAVLPVFMVTIRRRPTDSSRAIIVGDDPEAMESILSATDLPVLGYVSPPSVYAPEGIEPERVSIADGGQSADRLDELPCLGGLARLDEVIVGEDVDTALLAFAATDREEFFGAIETCHDHGVNALAHEDHTDHILTDDFSGGSLLTVDLEPWDWQDHVLKRGFDVAFAASALVLASPVIAVIAAAIKLEDGGPILYHQERTAAFGDTFTIAKFRSMVPDAESKSGAKISDEDSGGVDPRVTRVGQVLRKTHLDEIPQLWAILVGDMSVVGPRPERPELDFEIEEGVGNWRRRWFVKPGLTGLAQINDATGAEPEQKLRYDIEYIRRQSFWFDLKIVVRQLWMVGVDAIGFVAGGSDNPE</sequence>
<feature type="transmembrane region" description="Helical" evidence="1">
    <location>
        <begin position="91"/>
        <end position="108"/>
    </location>
</feature>
<dbReference type="InterPro" id="IPR003362">
    <property type="entry name" value="Bact_transf"/>
</dbReference>
<reference evidence="3 4" key="1">
    <citation type="submission" date="2019-12" db="EMBL/GenBank/DDBJ databases">
        <title>Isolation and characterization of three novel carbon monoxide-oxidizing members of Halobacteria from salione crusts and soils.</title>
        <authorList>
            <person name="Myers M.R."/>
            <person name="King G.M."/>
        </authorList>
    </citation>
    <scope>NUCLEOTIDE SEQUENCE [LARGE SCALE GENOMIC DNA]</scope>
    <source>
        <strain evidence="3 4">WSH3</strain>
    </source>
</reference>
<keyword evidence="4" id="KW-1185">Reference proteome</keyword>
<protein>
    <submittedName>
        <fullName evidence="3">DUF1970 domain-containing protein</fullName>
    </submittedName>
</protein>
<evidence type="ECO:0000259" key="2">
    <source>
        <dbReference type="Pfam" id="PF02397"/>
    </source>
</evidence>
<gene>
    <name evidence="3" type="ORF">GRX03_02190</name>
</gene>
<dbReference type="RefSeq" id="WP_159762546.1">
    <property type="nucleotide sequence ID" value="NZ_WUUT01000001.1"/>
</dbReference>
<evidence type="ECO:0000313" key="4">
    <source>
        <dbReference type="Proteomes" id="UP000466535"/>
    </source>
</evidence>
<comment type="caution">
    <text evidence="3">The sequence shown here is derived from an EMBL/GenBank/DDBJ whole genome shotgun (WGS) entry which is preliminary data.</text>
</comment>
<feature type="transmembrane region" description="Helical" evidence="1">
    <location>
        <begin position="12"/>
        <end position="31"/>
    </location>
</feature>
<dbReference type="EMBL" id="WUUT01000001">
    <property type="protein sequence ID" value="MXR50417.1"/>
    <property type="molecule type" value="Genomic_DNA"/>
</dbReference>
<feature type="transmembrane region" description="Helical" evidence="1">
    <location>
        <begin position="287"/>
        <end position="308"/>
    </location>
</feature>
<evidence type="ECO:0000313" key="3">
    <source>
        <dbReference type="EMBL" id="MXR50417.1"/>
    </source>
</evidence>
<proteinExistence type="predicted"/>
<dbReference type="PANTHER" id="PTHR30576">
    <property type="entry name" value="COLANIC BIOSYNTHESIS UDP-GLUCOSE LIPID CARRIER TRANSFERASE"/>
    <property type="match status" value="1"/>
</dbReference>
<feature type="transmembrane region" description="Helical" evidence="1">
    <location>
        <begin position="114"/>
        <end position="133"/>
    </location>
</feature>
<name>A0A6B0SZB2_9EURY</name>
<organism evidence="3 4">
    <name type="scientific">Halovenus carboxidivorans</name>
    <dbReference type="NCBI Taxonomy" id="2692199"/>
    <lineage>
        <taxon>Archaea</taxon>
        <taxon>Methanobacteriati</taxon>
        <taxon>Methanobacteriota</taxon>
        <taxon>Stenosarchaea group</taxon>
        <taxon>Halobacteria</taxon>
        <taxon>Halobacteriales</taxon>
        <taxon>Haloarculaceae</taxon>
        <taxon>Halovenus</taxon>
    </lineage>
</organism>
<keyword evidence="1" id="KW-0812">Transmembrane</keyword>
<evidence type="ECO:0000256" key="1">
    <source>
        <dbReference type="SAM" id="Phobius"/>
    </source>
</evidence>
<accession>A0A6B0SZB2</accession>
<keyword evidence="1" id="KW-1133">Transmembrane helix</keyword>
<dbReference type="Proteomes" id="UP000466535">
    <property type="component" value="Unassembled WGS sequence"/>
</dbReference>
<dbReference type="AlphaFoldDB" id="A0A6B0SZB2"/>
<dbReference type="Pfam" id="PF02397">
    <property type="entry name" value="Bac_transf"/>
    <property type="match status" value="1"/>
</dbReference>
<feature type="transmembrane region" description="Helical" evidence="1">
    <location>
        <begin position="51"/>
        <end position="70"/>
    </location>
</feature>
<dbReference type="PANTHER" id="PTHR30576:SF0">
    <property type="entry name" value="UNDECAPRENYL-PHOSPHATE N-ACETYLGALACTOSAMINYL 1-PHOSPHATE TRANSFERASE-RELATED"/>
    <property type="match status" value="1"/>
</dbReference>
<dbReference type="OrthoDB" id="340745at2157"/>
<keyword evidence="1" id="KW-0472">Membrane</keyword>
<feature type="domain" description="Bacterial sugar transferase" evidence="2">
    <location>
        <begin position="282"/>
        <end position="465"/>
    </location>
</feature>
<dbReference type="GO" id="GO:0016780">
    <property type="term" value="F:phosphotransferase activity, for other substituted phosphate groups"/>
    <property type="evidence" value="ECO:0007669"/>
    <property type="project" value="TreeGrafter"/>
</dbReference>